<dbReference type="EMBL" id="JAKMXF010000033">
    <property type="protein sequence ID" value="KAI6660297.1"/>
    <property type="molecule type" value="Genomic_DNA"/>
</dbReference>
<evidence type="ECO:0000313" key="11">
    <source>
        <dbReference type="EMBL" id="KAI6660297.1"/>
    </source>
</evidence>
<evidence type="ECO:0000313" key="12">
    <source>
        <dbReference type="Proteomes" id="UP001165289"/>
    </source>
</evidence>
<evidence type="ECO:0000256" key="7">
    <source>
        <dbReference type="ARBA" id="ARBA00022737"/>
    </source>
</evidence>
<evidence type="ECO:0000256" key="1">
    <source>
        <dbReference type="ARBA" id="ARBA00004236"/>
    </source>
</evidence>
<evidence type="ECO:0000256" key="6">
    <source>
        <dbReference type="ARBA" id="ARBA00022553"/>
    </source>
</evidence>
<dbReference type="InterPro" id="IPR003109">
    <property type="entry name" value="GoLoco_motif"/>
</dbReference>
<evidence type="ECO:0000256" key="10">
    <source>
        <dbReference type="PROSITE-ProRule" id="PRU00339"/>
    </source>
</evidence>
<dbReference type="GO" id="GO:0001965">
    <property type="term" value="F:G-protein alpha-subunit binding"/>
    <property type="evidence" value="ECO:0007669"/>
    <property type="project" value="TreeGrafter"/>
</dbReference>
<dbReference type="GO" id="GO:0005092">
    <property type="term" value="F:GDP-dissociation inhibitor activity"/>
    <property type="evidence" value="ECO:0007669"/>
    <property type="project" value="TreeGrafter"/>
</dbReference>
<comment type="caution">
    <text evidence="11">The sequence shown here is derived from an EMBL/GenBank/DDBJ whole genome shotgun (WGS) entry which is preliminary data.</text>
</comment>
<dbReference type="PANTHER" id="PTHR45954">
    <property type="entry name" value="LD33695P"/>
    <property type="match status" value="1"/>
</dbReference>
<proteinExistence type="inferred from homology"/>
<dbReference type="PROSITE" id="PS50005">
    <property type="entry name" value="TPR"/>
    <property type="match status" value="1"/>
</dbReference>
<dbReference type="Gene3D" id="1.25.40.10">
    <property type="entry name" value="Tetratricopeptide repeat domain"/>
    <property type="match status" value="3"/>
</dbReference>
<keyword evidence="8 10" id="KW-0802">TPR repeat</keyword>
<dbReference type="GO" id="GO:0005938">
    <property type="term" value="C:cell cortex"/>
    <property type="evidence" value="ECO:0007669"/>
    <property type="project" value="TreeGrafter"/>
</dbReference>
<dbReference type="SMART" id="SM00028">
    <property type="entry name" value="TPR"/>
    <property type="match status" value="4"/>
</dbReference>
<dbReference type="Pfam" id="PF13424">
    <property type="entry name" value="TPR_12"/>
    <property type="match status" value="1"/>
</dbReference>
<dbReference type="Pfam" id="PF02188">
    <property type="entry name" value="GoLoco"/>
    <property type="match status" value="1"/>
</dbReference>
<evidence type="ECO:0000256" key="8">
    <source>
        <dbReference type="ARBA" id="ARBA00022803"/>
    </source>
</evidence>
<evidence type="ECO:0000256" key="5">
    <source>
        <dbReference type="ARBA" id="ARBA00022490"/>
    </source>
</evidence>
<dbReference type="PROSITE" id="PS50877">
    <property type="entry name" value="GOLOCO"/>
    <property type="match status" value="1"/>
</dbReference>
<evidence type="ECO:0000256" key="9">
    <source>
        <dbReference type="ARBA" id="ARBA00023136"/>
    </source>
</evidence>
<keyword evidence="5" id="KW-0963">Cytoplasm</keyword>
<comment type="subcellular location">
    <subcellularLocation>
        <location evidence="1">Cell membrane</location>
    </subcellularLocation>
    <subcellularLocation>
        <location evidence="2">Cytoplasm</location>
    </subcellularLocation>
</comment>
<keyword evidence="6" id="KW-0597">Phosphoprotein</keyword>
<accession>A0AAV7KG81</accession>
<keyword evidence="9" id="KW-0472">Membrane</keyword>
<comment type="similarity">
    <text evidence="3">Belongs to the GPSM family.</text>
</comment>
<evidence type="ECO:0000256" key="3">
    <source>
        <dbReference type="ARBA" id="ARBA00006600"/>
    </source>
</evidence>
<keyword evidence="7" id="KW-0677">Repeat</keyword>
<gene>
    <name evidence="11" type="ORF">LOD99_13885</name>
</gene>
<evidence type="ECO:0000256" key="4">
    <source>
        <dbReference type="ARBA" id="ARBA00022475"/>
    </source>
</evidence>
<evidence type="ECO:0000256" key="2">
    <source>
        <dbReference type="ARBA" id="ARBA00004496"/>
    </source>
</evidence>
<organism evidence="11 12">
    <name type="scientific">Oopsacas minuta</name>
    <dbReference type="NCBI Taxonomy" id="111878"/>
    <lineage>
        <taxon>Eukaryota</taxon>
        <taxon>Metazoa</taxon>
        <taxon>Porifera</taxon>
        <taxon>Hexactinellida</taxon>
        <taxon>Hexasterophora</taxon>
        <taxon>Lyssacinosida</taxon>
        <taxon>Leucopsacidae</taxon>
        <taxon>Oopsacas</taxon>
    </lineage>
</organism>
<sequence>MAERDTLTEIRSHANMAETHRVLHRWENSCRHSLEHIRLSRQLNDKFEECKALHSLGAVYHSRGKTESLSLRETVPGCYPPLVTDPLTESTIHYQDSINISREIQNNQLLARGLVDLGSVYYMLGRCVEGVMCLQERLDIAIQECDILAQQQTHGNLGNTYTLSGDMERALDHYKHTLLLSIELQDWTLEARCSYSMGLCYYMIKQYDLSVDSLLKYLRTSTRLKDKAGCLRACWSLSQSYSSLSKHREALRYAKIHLSIATELNHLTAVEVAQHNVSAIQRHNLRHKDIDPEREAMLVLEDCITPVSPGDIKDILIDMNRKVIEETPDRLDHLLVERLMYSQNRLEDQRCPMPPSKPLRGTLHTSKSVDDLVMLIADTQTDRIEEQRAPLIHKKKLKHVSFDLVLDDVTGIVSFLDRCHDHTIEDQRSTLPLAPKNRYQKPEETEDFYNLIMQAQSHRIDDQRTSAQVPLL</sequence>
<dbReference type="InterPro" id="IPR019734">
    <property type="entry name" value="TPR_rpt"/>
</dbReference>
<dbReference type="SMART" id="SM00390">
    <property type="entry name" value="GoLoco"/>
    <property type="match status" value="3"/>
</dbReference>
<dbReference type="GO" id="GO:0000132">
    <property type="term" value="P:establishment of mitotic spindle orientation"/>
    <property type="evidence" value="ECO:0007669"/>
    <property type="project" value="TreeGrafter"/>
</dbReference>
<dbReference type="SUPFAM" id="SSF48452">
    <property type="entry name" value="TPR-like"/>
    <property type="match status" value="1"/>
</dbReference>
<keyword evidence="12" id="KW-1185">Reference proteome</keyword>
<name>A0AAV7KG81_9METZ</name>
<dbReference type="AlphaFoldDB" id="A0AAV7KG81"/>
<dbReference type="InterPro" id="IPR052386">
    <property type="entry name" value="GPSM"/>
</dbReference>
<feature type="repeat" description="TPR" evidence="10">
    <location>
        <begin position="151"/>
        <end position="184"/>
    </location>
</feature>
<dbReference type="PANTHER" id="PTHR45954:SF1">
    <property type="entry name" value="LD33695P"/>
    <property type="match status" value="1"/>
</dbReference>
<dbReference type="Proteomes" id="UP001165289">
    <property type="component" value="Unassembled WGS sequence"/>
</dbReference>
<protein>
    <submittedName>
        <fullName evidence="11">Uncharacterized protein</fullName>
    </submittedName>
</protein>
<dbReference type="InterPro" id="IPR011990">
    <property type="entry name" value="TPR-like_helical_dom_sf"/>
</dbReference>
<reference evidence="11 12" key="1">
    <citation type="journal article" date="2023" name="BMC Biol.">
        <title>The compact genome of the sponge Oopsacas minuta (Hexactinellida) is lacking key metazoan core genes.</title>
        <authorList>
            <person name="Santini S."/>
            <person name="Schenkelaars Q."/>
            <person name="Jourda C."/>
            <person name="Duchesne M."/>
            <person name="Belahbib H."/>
            <person name="Rocher C."/>
            <person name="Selva M."/>
            <person name="Riesgo A."/>
            <person name="Vervoort M."/>
            <person name="Leys S.P."/>
            <person name="Kodjabachian L."/>
            <person name="Le Bivic A."/>
            <person name="Borchiellini C."/>
            <person name="Claverie J.M."/>
            <person name="Renard E."/>
        </authorList>
    </citation>
    <scope>NUCLEOTIDE SEQUENCE [LARGE SCALE GENOMIC DNA]</scope>
    <source>
        <strain evidence="11">SPO-2</strain>
    </source>
</reference>
<dbReference type="GO" id="GO:0005886">
    <property type="term" value="C:plasma membrane"/>
    <property type="evidence" value="ECO:0007669"/>
    <property type="project" value="UniProtKB-SubCell"/>
</dbReference>
<keyword evidence="4" id="KW-1003">Cell membrane</keyword>